<dbReference type="Proteomes" id="UP001150062">
    <property type="component" value="Unassembled WGS sequence"/>
</dbReference>
<organism evidence="2 3">
    <name type="scientific">Anaeramoeba flamelloides</name>
    <dbReference type="NCBI Taxonomy" id="1746091"/>
    <lineage>
        <taxon>Eukaryota</taxon>
        <taxon>Metamonada</taxon>
        <taxon>Anaeramoebidae</taxon>
        <taxon>Anaeramoeba</taxon>
    </lineage>
</organism>
<feature type="region of interest" description="Disordered" evidence="1">
    <location>
        <begin position="162"/>
        <end position="266"/>
    </location>
</feature>
<evidence type="ECO:0000313" key="2">
    <source>
        <dbReference type="EMBL" id="KAJ6246295.1"/>
    </source>
</evidence>
<protein>
    <submittedName>
        <fullName evidence="2">Uncharacterized protein</fullName>
    </submittedName>
</protein>
<keyword evidence="3" id="KW-1185">Reference proteome</keyword>
<reference evidence="2" key="1">
    <citation type="submission" date="2022-08" db="EMBL/GenBank/DDBJ databases">
        <title>Novel sulfate-reducing endosymbionts in the free-living metamonad Anaeramoeba.</title>
        <authorList>
            <person name="Jerlstrom-Hultqvist J."/>
            <person name="Cepicka I."/>
            <person name="Gallot-Lavallee L."/>
            <person name="Salas-Leiva D."/>
            <person name="Curtis B.A."/>
            <person name="Zahonova K."/>
            <person name="Pipaliya S."/>
            <person name="Dacks J."/>
            <person name="Roger A.J."/>
        </authorList>
    </citation>
    <scope>NUCLEOTIDE SEQUENCE</scope>
    <source>
        <strain evidence="2">Schooner1</strain>
    </source>
</reference>
<feature type="region of interest" description="Disordered" evidence="1">
    <location>
        <begin position="34"/>
        <end position="62"/>
    </location>
</feature>
<feature type="region of interest" description="Disordered" evidence="1">
    <location>
        <begin position="418"/>
        <end position="450"/>
    </location>
</feature>
<feature type="compositionally biased region" description="Basic and acidic residues" evidence="1">
    <location>
        <begin position="184"/>
        <end position="204"/>
    </location>
</feature>
<feature type="compositionally biased region" description="Basic residues" evidence="1">
    <location>
        <begin position="47"/>
        <end position="56"/>
    </location>
</feature>
<dbReference type="EMBL" id="JAOAOG010000136">
    <property type="protein sequence ID" value="KAJ6246295.1"/>
    <property type="molecule type" value="Genomic_DNA"/>
</dbReference>
<comment type="caution">
    <text evidence="2">The sequence shown here is derived from an EMBL/GenBank/DDBJ whole genome shotgun (WGS) entry which is preliminary data.</text>
</comment>
<feature type="compositionally biased region" description="Low complexity" evidence="1">
    <location>
        <begin position="165"/>
        <end position="183"/>
    </location>
</feature>
<gene>
    <name evidence="2" type="ORF">M0813_19434</name>
</gene>
<feature type="compositionally biased region" description="Basic residues" evidence="1">
    <location>
        <begin position="238"/>
        <end position="266"/>
    </location>
</feature>
<sequence length="660" mass="78242">MTLNTFYERDNIFEQDDLSIYLALENSAQDQALEETNLKQNTNTNKNKNKNKKKNKNNNSDRFVSDNTFFLNNLSDIEQTENIMYEKQSETNLDNLWDEFQLTNDFPVTEEKPLFPLPNDNRQNDLFTFSGNLSQNCSNDEIQTGLFQPNSKSETNEKVITTYDKNNNNNHKSNNIDPLNKNQNENKKKNESKNKNQNENENENKNQNQNSDSGNTSIEETNLKRKQKQFKTKIIIQKTRKKKKRSIQKRISPRNTVQKKRIKSKKKILRKKANLRKRKYKNEEKNKNSIRKEIVDCGKEIYKLLTSEIWVMTGGANQKQLGEYTDFFANTIGKMLGANEKEITLFQSPTKYLLSNSRRTLTEYISELILGLLALNFYNNETQIPEKSKRLYSILRRISNQKFRNNNYTKKFLEKTNRKNRKQKHKQQNLSTFFGSESNNKSNKNDHDNELINISDNDNCTEKYHHEISLIFFNNLKQKDLYELDQLFEQIFTEKVLLFWFEKRFINQFSSFMDLNQRRKFCSKYLLPLVKTRFLIICNLLAQNILLNKQNKNSLIYQYCKFIENKQDGDVFSVYNNNRKSKLKLIKELIVEFGLNDGQYWQALTNHSYFSNNGSFNVNSSFEQFPFKGILHNFKNHFLVVANANFPTNSFKHRKLMNKM</sequence>
<name>A0ABQ8YP85_9EUKA</name>
<accession>A0ABQ8YP85</accession>
<feature type="compositionally biased region" description="Basic residues" evidence="1">
    <location>
        <begin position="418"/>
        <end position="427"/>
    </location>
</feature>
<evidence type="ECO:0000313" key="3">
    <source>
        <dbReference type="Proteomes" id="UP001150062"/>
    </source>
</evidence>
<proteinExistence type="predicted"/>
<evidence type="ECO:0000256" key="1">
    <source>
        <dbReference type="SAM" id="MobiDB-lite"/>
    </source>
</evidence>